<evidence type="ECO:0000313" key="3">
    <source>
        <dbReference type="EMBL" id="PLW87509.1"/>
    </source>
</evidence>
<gene>
    <name evidence="3" type="ORF">C0029_02670</name>
</gene>
<evidence type="ECO:0000256" key="1">
    <source>
        <dbReference type="SAM" id="SignalP"/>
    </source>
</evidence>
<reference evidence="3 4" key="1">
    <citation type="submission" date="2018-01" db="EMBL/GenBank/DDBJ databases">
        <title>The draft genome sequence of Halioglobus japonicus S1-36.</title>
        <authorList>
            <person name="Du Z.-J."/>
            <person name="Shi M.-J."/>
        </authorList>
    </citation>
    <scope>NUCLEOTIDE SEQUENCE [LARGE SCALE GENOMIC DNA]</scope>
    <source>
        <strain evidence="3 4">S1-36</strain>
    </source>
</reference>
<accession>A0AAP8SPH4</accession>
<dbReference type="InterPro" id="IPR010994">
    <property type="entry name" value="RuvA_2-like"/>
</dbReference>
<dbReference type="Pfam" id="PF12836">
    <property type="entry name" value="HHH_3"/>
    <property type="match status" value="1"/>
</dbReference>
<dbReference type="PANTHER" id="PTHR21180">
    <property type="entry name" value="ENDONUCLEASE/EXONUCLEASE/PHOSPHATASE FAMILY DOMAIN-CONTAINING PROTEIN 1"/>
    <property type="match status" value="1"/>
</dbReference>
<dbReference type="SMART" id="SM00278">
    <property type="entry name" value="HhH1"/>
    <property type="match status" value="2"/>
</dbReference>
<proteinExistence type="predicted"/>
<sequence length="98" mass="10402">MHTIIYRKFMFAGLLALLLGLGLGPAQADSSPANTVNLNTATAAELAAALNGVGASRAEDIVRYREAFGPFTTLEQLTEVKGIGQATINRNRKVITLD</sequence>
<dbReference type="Proteomes" id="UP000235162">
    <property type="component" value="Unassembled WGS sequence"/>
</dbReference>
<name>A0AAP8SPH4_9GAMM</name>
<dbReference type="GO" id="GO:0006281">
    <property type="term" value="P:DNA repair"/>
    <property type="evidence" value="ECO:0007669"/>
    <property type="project" value="InterPro"/>
</dbReference>
<dbReference type="GO" id="GO:0003677">
    <property type="term" value="F:DNA binding"/>
    <property type="evidence" value="ECO:0007669"/>
    <property type="project" value="InterPro"/>
</dbReference>
<dbReference type="SUPFAM" id="SSF47781">
    <property type="entry name" value="RuvA domain 2-like"/>
    <property type="match status" value="1"/>
</dbReference>
<comment type="caution">
    <text evidence="3">The sequence shown here is derived from an EMBL/GenBank/DDBJ whole genome shotgun (WGS) entry which is preliminary data.</text>
</comment>
<organism evidence="3 4">
    <name type="scientific">Halioglobus japonicus</name>
    <dbReference type="NCBI Taxonomy" id="930805"/>
    <lineage>
        <taxon>Bacteria</taxon>
        <taxon>Pseudomonadati</taxon>
        <taxon>Pseudomonadota</taxon>
        <taxon>Gammaproteobacteria</taxon>
        <taxon>Cellvibrionales</taxon>
        <taxon>Halieaceae</taxon>
        <taxon>Halioglobus</taxon>
    </lineage>
</organism>
<dbReference type="RefSeq" id="WP_084200434.1">
    <property type="nucleotide sequence ID" value="NZ_BMYL01000001.1"/>
</dbReference>
<dbReference type="PANTHER" id="PTHR21180:SF32">
    <property type="entry name" value="ENDONUCLEASE_EXONUCLEASE_PHOSPHATASE FAMILY DOMAIN-CONTAINING PROTEIN 1"/>
    <property type="match status" value="1"/>
</dbReference>
<dbReference type="EMBL" id="PKUR01000001">
    <property type="protein sequence ID" value="PLW87509.1"/>
    <property type="molecule type" value="Genomic_DNA"/>
</dbReference>
<evidence type="ECO:0000259" key="2">
    <source>
        <dbReference type="SMART" id="SM00278"/>
    </source>
</evidence>
<keyword evidence="4" id="KW-1185">Reference proteome</keyword>
<dbReference type="KEGG" id="hja:BST95_15525"/>
<dbReference type="InterPro" id="IPR004509">
    <property type="entry name" value="Competence_ComEA_HhH"/>
</dbReference>
<dbReference type="GO" id="GO:0015628">
    <property type="term" value="P:protein secretion by the type II secretion system"/>
    <property type="evidence" value="ECO:0007669"/>
    <property type="project" value="TreeGrafter"/>
</dbReference>
<dbReference type="Gene3D" id="1.10.150.320">
    <property type="entry name" value="Photosystem II 12 kDa extrinsic protein"/>
    <property type="match status" value="1"/>
</dbReference>
<feature type="domain" description="Helix-hairpin-helix DNA-binding motif class 1" evidence="2">
    <location>
        <begin position="45"/>
        <end position="64"/>
    </location>
</feature>
<feature type="signal peptide" evidence="1">
    <location>
        <begin position="1"/>
        <end position="28"/>
    </location>
</feature>
<evidence type="ECO:0000313" key="4">
    <source>
        <dbReference type="Proteomes" id="UP000235162"/>
    </source>
</evidence>
<dbReference type="NCBIfam" id="TIGR00426">
    <property type="entry name" value="competence protein ComEA helix-hairpin-helix repeat region"/>
    <property type="match status" value="1"/>
</dbReference>
<dbReference type="InterPro" id="IPR003583">
    <property type="entry name" value="Hlx-hairpin-Hlx_DNA-bd_motif"/>
</dbReference>
<keyword evidence="1" id="KW-0732">Signal</keyword>
<feature type="domain" description="Helix-hairpin-helix DNA-binding motif class 1" evidence="2">
    <location>
        <begin position="75"/>
        <end position="94"/>
    </location>
</feature>
<feature type="chain" id="PRO_5042960103" evidence="1">
    <location>
        <begin position="29"/>
        <end position="98"/>
    </location>
</feature>
<protein>
    <submittedName>
        <fullName evidence="3">Competence protein ComEA</fullName>
    </submittedName>
</protein>
<dbReference type="GO" id="GO:0015627">
    <property type="term" value="C:type II protein secretion system complex"/>
    <property type="evidence" value="ECO:0007669"/>
    <property type="project" value="TreeGrafter"/>
</dbReference>
<dbReference type="AlphaFoldDB" id="A0AAP8SPH4"/>
<dbReference type="InterPro" id="IPR051675">
    <property type="entry name" value="Endo/Exo/Phosphatase_dom_1"/>
</dbReference>